<protein>
    <recommendedName>
        <fullName evidence="4">UrcA family protein</fullName>
    </recommendedName>
</protein>
<proteinExistence type="predicted"/>
<evidence type="ECO:0000313" key="3">
    <source>
        <dbReference type="Proteomes" id="UP001497045"/>
    </source>
</evidence>
<evidence type="ECO:0000313" key="2">
    <source>
        <dbReference type="EMBL" id="MEL1250087.1"/>
    </source>
</evidence>
<dbReference type="RefSeq" id="WP_341672606.1">
    <property type="nucleotide sequence ID" value="NZ_JBBYHV010000001.1"/>
</dbReference>
<name>A0ABU9IEC5_9SPHN</name>
<feature type="chain" id="PRO_5045609902" description="UrcA family protein" evidence="1">
    <location>
        <begin position="25"/>
        <end position="86"/>
    </location>
</feature>
<gene>
    <name evidence="2" type="ORF">AAEO60_05335</name>
</gene>
<keyword evidence="1" id="KW-0732">Signal</keyword>
<evidence type="ECO:0008006" key="4">
    <source>
        <dbReference type="Google" id="ProtNLM"/>
    </source>
</evidence>
<reference evidence="2 3" key="1">
    <citation type="submission" date="2024-04" db="EMBL/GenBank/DDBJ databases">
        <title>Aurantiacibacter sp. DGU6 16S ribosomal RNA gene Genome sequencing and assembly.</title>
        <authorList>
            <person name="Park S."/>
        </authorList>
    </citation>
    <scope>NUCLEOTIDE SEQUENCE [LARGE SCALE GENOMIC DNA]</scope>
    <source>
        <strain evidence="2 3">DGU6</strain>
    </source>
</reference>
<dbReference type="EMBL" id="JBBYHV010000001">
    <property type="protein sequence ID" value="MEL1250087.1"/>
    <property type="molecule type" value="Genomic_DNA"/>
</dbReference>
<keyword evidence="3" id="KW-1185">Reference proteome</keyword>
<sequence>MLRQLLTLLAVISGLGLSAQPALAAEASVVSVAASGDVEDCQTVVTRSLEFSRAASVNVRDQRPCRPAVVVVIAPTVQLQADRARE</sequence>
<dbReference type="Proteomes" id="UP001497045">
    <property type="component" value="Unassembled WGS sequence"/>
</dbReference>
<comment type="caution">
    <text evidence="2">The sequence shown here is derived from an EMBL/GenBank/DDBJ whole genome shotgun (WGS) entry which is preliminary data.</text>
</comment>
<feature type="signal peptide" evidence="1">
    <location>
        <begin position="1"/>
        <end position="24"/>
    </location>
</feature>
<accession>A0ABU9IEC5</accession>
<organism evidence="2 3">
    <name type="scientific">Aurantiacibacter gilvus</name>
    <dbReference type="NCBI Taxonomy" id="3139141"/>
    <lineage>
        <taxon>Bacteria</taxon>
        <taxon>Pseudomonadati</taxon>
        <taxon>Pseudomonadota</taxon>
        <taxon>Alphaproteobacteria</taxon>
        <taxon>Sphingomonadales</taxon>
        <taxon>Erythrobacteraceae</taxon>
        <taxon>Aurantiacibacter</taxon>
    </lineage>
</organism>
<evidence type="ECO:0000256" key="1">
    <source>
        <dbReference type="SAM" id="SignalP"/>
    </source>
</evidence>